<keyword evidence="3" id="KW-1185">Reference proteome</keyword>
<accession>A0AA48L6F2</accession>
<evidence type="ECO:0000313" key="3">
    <source>
        <dbReference type="Proteomes" id="UP001233271"/>
    </source>
</evidence>
<gene>
    <name evidence="2" type="ORF">CcaverHIS019_0503860</name>
</gene>
<name>A0AA48L6F2_9TREE</name>
<feature type="region of interest" description="Disordered" evidence="1">
    <location>
        <begin position="1"/>
        <end position="39"/>
    </location>
</feature>
<proteinExistence type="predicted"/>
<feature type="compositionally biased region" description="Basic and acidic residues" evidence="1">
    <location>
        <begin position="16"/>
        <end position="27"/>
    </location>
</feature>
<dbReference type="Proteomes" id="UP001233271">
    <property type="component" value="Chromosome 5"/>
</dbReference>
<evidence type="ECO:0000256" key="1">
    <source>
        <dbReference type="SAM" id="MobiDB-lite"/>
    </source>
</evidence>
<sequence length="324" mass="37279">MLVYDPDDPQANRWHPFAEMREERADPETETETDECTQPAPALAAAFPEFATAQEGPDGRPWADVEFARNRTVVFLGDSISRYTTKYFCDMVGERVVELNWQHPWSPLENLKDGTSLNAMERDDANLDPFGWHLLPPGNPINHTAHYCYAPGTDILLVHLHSYGLDEEDFWISKPSYIPPYSTRLRNAYSGSCAPELIYVNSGMWDVMRFSHEDLAAEKNITLSVGSNRLAWYRRRVREALPFVANEFPKASVYWSATHYRSRTEWGSRVGASRRRDRKSVRSTSEYWADQADASPHPNFLPGGYLWADMALRDLRSEVQRRRV</sequence>
<organism evidence="2 3">
    <name type="scientific">Cutaneotrichosporon cavernicola</name>
    <dbReference type="NCBI Taxonomy" id="279322"/>
    <lineage>
        <taxon>Eukaryota</taxon>
        <taxon>Fungi</taxon>
        <taxon>Dikarya</taxon>
        <taxon>Basidiomycota</taxon>
        <taxon>Agaricomycotina</taxon>
        <taxon>Tremellomycetes</taxon>
        <taxon>Trichosporonales</taxon>
        <taxon>Trichosporonaceae</taxon>
        <taxon>Cutaneotrichosporon</taxon>
    </lineage>
</organism>
<dbReference type="GeneID" id="85496628"/>
<protein>
    <submittedName>
        <fullName evidence="2">Uncharacterized protein</fullName>
    </submittedName>
</protein>
<dbReference type="EMBL" id="AP028216">
    <property type="protein sequence ID" value="BEI92758.1"/>
    <property type="molecule type" value="Genomic_DNA"/>
</dbReference>
<dbReference type="RefSeq" id="XP_060458023.1">
    <property type="nucleotide sequence ID" value="XM_060601539.1"/>
</dbReference>
<dbReference type="KEGG" id="ccac:CcaHIS019_0503860"/>
<reference evidence="2" key="1">
    <citation type="journal article" date="2023" name="BMC Genomics">
        <title>Chromosome-level genome assemblies of Cutaneotrichosporon spp. (Trichosporonales, Basidiomycota) reveal imbalanced evolution between nucleotide sequences and chromosome synteny.</title>
        <authorList>
            <person name="Kobayashi Y."/>
            <person name="Kayamori A."/>
            <person name="Aoki K."/>
            <person name="Shiwa Y."/>
            <person name="Matsutani M."/>
            <person name="Fujita N."/>
            <person name="Sugita T."/>
            <person name="Iwasaki W."/>
            <person name="Tanaka N."/>
            <person name="Takashima M."/>
        </authorList>
    </citation>
    <scope>NUCLEOTIDE SEQUENCE</scope>
    <source>
        <strain evidence="2">HIS019</strain>
    </source>
</reference>
<evidence type="ECO:0000313" key="2">
    <source>
        <dbReference type="EMBL" id="BEI92758.1"/>
    </source>
</evidence>
<dbReference type="AlphaFoldDB" id="A0AA48L6F2"/>